<dbReference type="EMBL" id="CP000155">
    <property type="protein sequence ID" value="ABC27522.1"/>
    <property type="molecule type" value="Genomic_DNA"/>
</dbReference>
<dbReference type="NCBIfam" id="TIGR00608">
    <property type="entry name" value="radc"/>
    <property type="match status" value="1"/>
</dbReference>
<dbReference type="InterPro" id="IPR037518">
    <property type="entry name" value="MPN"/>
</dbReference>
<dbReference type="GO" id="GO:0046872">
    <property type="term" value="F:metal ion binding"/>
    <property type="evidence" value="ECO:0007669"/>
    <property type="project" value="UniProtKB-KW"/>
</dbReference>
<dbReference type="PROSITE" id="PS50249">
    <property type="entry name" value="MPN"/>
    <property type="match status" value="1"/>
</dbReference>
<dbReference type="GO" id="GO:0006508">
    <property type="term" value="P:proteolysis"/>
    <property type="evidence" value="ECO:0007669"/>
    <property type="project" value="UniProtKB-KW"/>
</dbReference>
<accession>Q2SPA2</accession>
<dbReference type="Gene3D" id="3.40.140.10">
    <property type="entry name" value="Cytidine Deaminase, domain 2"/>
    <property type="match status" value="1"/>
</dbReference>
<dbReference type="CDD" id="cd08071">
    <property type="entry name" value="MPN_DUF2466"/>
    <property type="match status" value="1"/>
</dbReference>
<dbReference type="Proteomes" id="UP000000238">
    <property type="component" value="Chromosome"/>
</dbReference>
<protein>
    <submittedName>
        <fullName evidence="7">DNA repair protein</fullName>
    </submittedName>
</protein>
<name>Q2SPA2_HAHCH</name>
<evidence type="ECO:0000259" key="6">
    <source>
        <dbReference type="PROSITE" id="PS50249"/>
    </source>
</evidence>
<keyword evidence="1" id="KW-0645">Protease</keyword>
<dbReference type="InterPro" id="IPR025657">
    <property type="entry name" value="RadC_JAB"/>
</dbReference>
<keyword evidence="8" id="KW-1185">Reference proteome</keyword>
<dbReference type="eggNOG" id="COG2003">
    <property type="taxonomic scope" value="Bacteria"/>
</dbReference>
<dbReference type="PANTHER" id="PTHR30471">
    <property type="entry name" value="DNA REPAIR PROTEIN RADC"/>
    <property type="match status" value="1"/>
</dbReference>
<organism evidence="7 8">
    <name type="scientific">Hahella chejuensis (strain KCTC 2396)</name>
    <dbReference type="NCBI Taxonomy" id="349521"/>
    <lineage>
        <taxon>Bacteria</taxon>
        <taxon>Pseudomonadati</taxon>
        <taxon>Pseudomonadota</taxon>
        <taxon>Gammaproteobacteria</taxon>
        <taxon>Oceanospirillales</taxon>
        <taxon>Hahellaceae</taxon>
        <taxon>Hahella</taxon>
    </lineage>
</organism>
<evidence type="ECO:0000256" key="5">
    <source>
        <dbReference type="ARBA" id="ARBA00023049"/>
    </source>
</evidence>
<dbReference type="AlphaFoldDB" id="Q2SPA2"/>
<dbReference type="PANTHER" id="PTHR30471:SF3">
    <property type="entry name" value="UPF0758 PROTEIN YEES-RELATED"/>
    <property type="match status" value="1"/>
</dbReference>
<proteinExistence type="predicted"/>
<evidence type="ECO:0000256" key="2">
    <source>
        <dbReference type="ARBA" id="ARBA00022723"/>
    </source>
</evidence>
<keyword evidence="3" id="KW-0378">Hydrolase</keyword>
<dbReference type="Pfam" id="PF04002">
    <property type="entry name" value="RadC"/>
    <property type="match status" value="1"/>
</dbReference>
<reference evidence="7 8" key="1">
    <citation type="journal article" date="2005" name="Nucleic Acids Res.">
        <title>Genomic blueprint of Hahella chejuensis, a marine microbe producing an algicidal agent.</title>
        <authorList>
            <person name="Jeong H."/>
            <person name="Yim J.H."/>
            <person name="Lee C."/>
            <person name="Choi S.-H."/>
            <person name="Park Y.K."/>
            <person name="Yoon S.H."/>
            <person name="Hur C.-G."/>
            <person name="Kang H.-Y."/>
            <person name="Kim D."/>
            <person name="Lee H.H."/>
            <person name="Park K.H."/>
            <person name="Park S.-H."/>
            <person name="Park H.-S."/>
            <person name="Lee H.K."/>
            <person name="Oh T.K."/>
            <person name="Kim J.F."/>
        </authorList>
    </citation>
    <scope>NUCLEOTIDE SEQUENCE [LARGE SCALE GENOMIC DNA]</scope>
    <source>
        <strain evidence="7 8">KCTC 2396</strain>
    </source>
</reference>
<evidence type="ECO:0000256" key="1">
    <source>
        <dbReference type="ARBA" id="ARBA00022670"/>
    </source>
</evidence>
<dbReference type="STRING" id="349521.HCH_00620"/>
<dbReference type="InterPro" id="IPR001405">
    <property type="entry name" value="UPF0758"/>
</dbReference>
<evidence type="ECO:0000313" key="8">
    <source>
        <dbReference type="Proteomes" id="UP000000238"/>
    </source>
</evidence>
<sequence>MKGDQIIKQALTILTSRLTQPGAVITSPELAYDFLKLKLAELQYEVFGVMFLDNQHRVIEFDAMFRGTFDKATIHVREIAKKALLLNAAAVILSHNHPSQNSTPSQADIRITEEIKKSLNFFEVRVLDHVIIGGTNKYSFAENGLL</sequence>
<keyword evidence="4" id="KW-0862">Zinc</keyword>
<dbReference type="GO" id="GO:0008237">
    <property type="term" value="F:metallopeptidase activity"/>
    <property type="evidence" value="ECO:0007669"/>
    <property type="project" value="UniProtKB-KW"/>
</dbReference>
<dbReference type="SUPFAM" id="SSF102712">
    <property type="entry name" value="JAB1/MPN domain"/>
    <property type="match status" value="1"/>
</dbReference>
<evidence type="ECO:0000256" key="3">
    <source>
        <dbReference type="ARBA" id="ARBA00022801"/>
    </source>
</evidence>
<gene>
    <name evidence="7" type="ordered locus">HCH_00620</name>
</gene>
<keyword evidence="5" id="KW-0482">Metalloprotease</keyword>
<dbReference type="KEGG" id="hch:HCH_00620"/>
<evidence type="ECO:0000313" key="7">
    <source>
        <dbReference type="EMBL" id="ABC27522.1"/>
    </source>
</evidence>
<evidence type="ECO:0000256" key="4">
    <source>
        <dbReference type="ARBA" id="ARBA00022833"/>
    </source>
</evidence>
<dbReference type="RefSeq" id="WP_011394599.1">
    <property type="nucleotide sequence ID" value="NC_007645.1"/>
</dbReference>
<feature type="domain" description="MPN" evidence="6">
    <location>
        <begin position="24"/>
        <end position="146"/>
    </location>
</feature>
<keyword evidence="2" id="KW-0479">Metal-binding</keyword>
<dbReference type="HOGENOM" id="CLU_073529_3_1_6"/>